<evidence type="ECO:0000313" key="4">
    <source>
        <dbReference type="Proteomes" id="UP000240830"/>
    </source>
</evidence>
<sequence>MVCLPDVQTEFDFNKRYPSWLKLVQLQVIHRHGPRTPLSYHLSHLYPFSWKLCSTEGPSYRGVKVVISGDEKQLNDTIIPTDGIPGNCLLGQLTDHGKAVMTKLGSFLKSTYFDGLGFQVAAHEIHLRSTNLPRTIQSLSSLLIGLFPRNESSISADKLPVLIRDEYLEDMYGSIECQKYHSILAQHAERFARENAASISNLHKSIPSIFHAPNLYGQKPSMYEIFDILFSRREHNLPLPKEVDNKIMDQLEQLTTNEFFTLFNESKEATRLAVGRFLREIDANLYRKDRKLCIYSAHDSTIAPLLGAFSVAMGPKSPPFAAYCTLELFETVDTASVVFRVSQAIYSSKLPRRV</sequence>
<reference evidence="3 4" key="1">
    <citation type="submission" date="2016-10" db="EMBL/GenBank/DDBJ databases">
        <title>The genome of Paramicrosporidium saccamoebae is the missing link in understanding Cryptomycota and Microsporidia evolution.</title>
        <authorList>
            <person name="Quandt C.A."/>
            <person name="Beaudet D."/>
            <person name="Corsaro D."/>
            <person name="Michel R."/>
            <person name="Corradi N."/>
            <person name="James T."/>
        </authorList>
    </citation>
    <scope>NUCLEOTIDE SEQUENCE [LARGE SCALE GENOMIC DNA]</scope>
    <source>
        <strain evidence="3 4">KSL3</strain>
    </source>
</reference>
<dbReference type="Gene3D" id="3.40.50.1240">
    <property type="entry name" value="Phosphoglycerate mutase-like"/>
    <property type="match status" value="1"/>
</dbReference>
<dbReference type="PROSITE" id="PS00778">
    <property type="entry name" value="HIS_ACID_PHOSPHAT_2"/>
    <property type="match status" value="1"/>
</dbReference>
<comment type="similarity">
    <text evidence="1">Belongs to the histidine acid phosphatase family.</text>
</comment>
<organism evidence="3 4">
    <name type="scientific">Paramicrosporidium saccamoebae</name>
    <dbReference type="NCBI Taxonomy" id="1246581"/>
    <lineage>
        <taxon>Eukaryota</taxon>
        <taxon>Fungi</taxon>
        <taxon>Fungi incertae sedis</taxon>
        <taxon>Cryptomycota</taxon>
        <taxon>Cryptomycota incertae sedis</taxon>
        <taxon>Paramicrosporidium</taxon>
    </lineage>
</organism>
<dbReference type="AlphaFoldDB" id="A0A2H9TLI5"/>
<protein>
    <submittedName>
        <fullName evidence="3">Uncharacterized protein</fullName>
    </submittedName>
</protein>
<comment type="caution">
    <text evidence="3">The sequence shown here is derived from an EMBL/GenBank/DDBJ whole genome shotgun (WGS) entry which is preliminary data.</text>
</comment>
<evidence type="ECO:0000256" key="1">
    <source>
        <dbReference type="ARBA" id="ARBA00005375"/>
    </source>
</evidence>
<dbReference type="OrthoDB" id="10257284at2759"/>
<evidence type="ECO:0000256" key="2">
    <source>
        <dbReference type="ARBA" id="ARBA00022801"/>
    </source>
</evidence>
<dbReference type="PROSITE" id="PS00616">
    <property type="entry name" value="HIS_ACID_PHOSPHAT_1"/>
    <property type="match status" value="1"/>
</dbReference>
<dbReference type="EMBL" id="MTSL01000112">
    <property type="protein sequence ID" value="PJF18631.1"/>
    <property type="molecule type" value="Genomic_DNA"/>
</dbReference>
<accession>A0A2H9TLI5</accession>
<dbReference type="CDD" id="cd07061">
    <property type="entry name" value="HP_HAP_like"/>
    <property type="match status" value="1"/>
</dbReference>
<keyword evidence="2" id="KW-0378">Hydrolase</keyword>
<keyword evidence="4" id="KW-1185">Reference proteome</keyword>
<dbReference type="PANTHER" id="PTHR11567:SF110">
    <property type="entry name" value="2-PHOSPHOXYLOSE PHOSPHATASE 1"/>
    <property type="match status" value="1"/>
</dbReference>
<dbReference type="InterPro" id="IPR000560">
    <property type="entry name" value="His_Pase_clade-2"/>
</dbReference>
<dbReference type="InterPro" id="IPR033379">
    <property type="entry name" value="Acid_Pase_AS"/>
</dbReference>
<dbReference type="GO" id="GO:0016791">
    <property type="term" value="F:phosphatase activity"/>
    <property type="evidence" value="ECO:0007669"/>
    <property type="project" value="TreeGrafter"/>
</dbReference>
<dbReference type="STRING" id="1246581.A0A2H9TLI5"/>
<evidence type="ECO:0000313" key="3">
    <source>
        <dbReference type="EMBL" id="PJF18631.1"/>
    </source>
</evidence>
<dbReference type="InterPro" id="IPR050645">
    <property type="entry name" value="Histidine_acid_phosphatase"/>
</dbReference>
<dbReference type="Pfam" id="PF00328">
    <property type="entry name" value="His_Phos_2"/>
    <property type="match status" value="1"/>
</dbReference>
<gene>
    <name evidence="3" type="ORF">PSACC_01557</name>
</gene>
<name>A0A2H9TLI5_9FUNG</name>
<dbReference type="SUPFAM" id="SSF53254">
    <property type="entry name" value="Phosphoglycerate mutase-like"/>
    <property type="match status" value="1"/>
</dbReference>
<proteinExistence type="inferred from homology"/>
<dbReference type="PANTHER" id="PTHR11567">
    <property type="entry name" value="ACID PHOSPHATASE-RELATED"/>
    <property type="match status" value="1"/>
</dbReference>
<dbReference type="InterPro" id="IPR029033">
    <property type="entry name" value="His_PPase_superfam"/>
</dbReference>
<dbReference type="Proteomes" id="UP000240830">
    <property type="component" value="Unassembled WGS sequence"/>
</dbReference>